<dbReference type="EMBL" id="JANIIK010000037">
    <property type="protein sequence ID" value="KAJ3610982.1"/>
    <property type="molecule type" value="Genomic_DNA"/>
</dbReference>
<evidence type="ECO:0000313" key="2">
    <source>
        <dbReference type="EMBL" id="KAJ3610982.1"/>
    </source>
</evidence>
<keyword evidence="1" id="KW-1133">Transmembrane helix</keyword>
<accession>A0A9Q0EUM8</accession>
<organism evidence="2 3">
    <name type="scientific">Muraenolepis orangiensis</name>
    <name type="common">Patagonian moray cod</name>
    <dbReference type="NCBI Taxonomy" id="630683"/>
    <lineage>
        <taxon>Eukaryota</taxon>
        <taxon>Metazoa</taxon>
        <taxon>Chordata</taxon>
        <taxon>Craniata</taxon>
        <taxon>Vertebrata</taxon>
        <taxon>Euteleostomi</taxon>
        <taxon>Actinopterygii</taxon>
        <taxon>Neopterygii</taxon>
        <taxon>Teleostei</taxon>
        <taxon>Neoteleostei</taxon>
        <taxon>Acanthomorphata</taxon>
        <taxon>Zeiogadaria</taxon>
        <taxon>Gadariae</taxon>
        <taxon>Gadiformes</taxon>
        <taxon>Muraenolepidoidei</taxon>
        <taxon>Muraenolepididae</taxon>
        <taxon>Muraenolepis</taxon>
    </lineage>
</organism>
<dbReference type="AlphaFoldDB" id="A0A9Q0EUM8"/>
<evidence type="ECO:0000313" key="3">
    <source>
        <dbReference type="Proteomes" id="UP001148018"/>
    </source>
</evidence>
<feature type="transmembrane region" description="Helical" evidence="1">
    <location>
        <begin position="47"/>
        <end position="65"/>
    </location>
</feature>
<keyword evidence="1" id="KW-0812">Transmembrane</keyword>
<reference evidence="2" key="1">
    <citation type="submission" date="2022-07" db="EMBL/GenBank/DDBJ databases">
        <title>Chromosome-level genome of Muraenolepis orangiensis.</title>
        <authorList>
            <person name="Kim J."/>
        </authorList>
    </citation>
    <scope>NUCLEOTIDE SEQUENCE</scope>
    <source>
        <strain evidence="2">KU_S4_2022</strain>
        <tissue evidence="2">Muscle</tissue>
    </source>
</reference>
<proteinExistence type="predicted"/>
<keyword evidence="3" id="KW-1185">Reference proteome</keyword>
<evidence type="ECO:0000256" key="1">
    <source>
        <dbReference type="SAM" id="Phobius"/>
    </source>
</evidence>
<keyword evidence="1" id="KW-0472">Membrane</keyword>
<sequence length="69" mass="7721">MRFSNPVPVCGIQYQLVQSFGEDLRVCSAGHVQRVGEASPRRLPDAHLAWLLLVTCYGVSVRYVAMSER</sequence>
<comment type="caution">
    <text evidence="2">The sequence shown here is derived from an EMBL/GenBank/DDBJ whole genome shotgun (WGS) entry which is preliminary data.</text>
</comment>
<name>A0A9Q0EUM8_9TELE</name>
<dbReference type="Proteomes" id="UP001148018">
    <property type="component" value="Unassembled WGS sequence"/>
</dbReference>
<protein>
    <submittedName>
        <fullName evidence="2">Uncharacterized protein</fullName>
    </submittedName>
</protein>
<gene>
    <name evidence="2" type="ORF">NHX12_020998</name>
</gene>